<dbReference type="PANTHER" id="PTHR48079:SF6">
    <property type="entry name" value="NAD(P)-BINDING DOMAIN-CONTAINING PROTEIN-RELATED"/>
    <property type="match status" value="1"/>
</dbReference>
<reference evidence="3" key="1">
    <citation type="journal article" date="2020" name="MBio">
        <title>Horizontal gene transfer to a defensive symbiont with a reduced genome amongst a multipartite beetle microbiome.</title>
        <authorList>
            <person name="Waterworth S.C."/>
            <person name="Florez L.V."/>
            <person name="Rees E.R."/>
            <person name="Hertweck C."/>
            <person name="Kaltenpoth M."/>
            <person name="Kwan J.C."/>
        </authorList>
    </citation>
    <scope>NUCLEOTIDE SEQUENCE [LARGE SCALE GENOMIC DNA]</scope>
</reference>
<evidence type="ECO:0000259" key="1">
    <source>
        <dbReference type="Pfam" id="PF01370"/>
    </source>
</evidence>
<dbReference type="EMBL" id="WNDS01000003">
    <property type="protein sequence ID" value="KAF1014576.1"/>
    <property type="molecule type" value="Genomic_DNA"/>
</dbReference>
<dbReference type="PANTHER" id="PTHR48079">
    <property type="entry name" value="PROTEIN YEEZ"/>
    <property type="match status" value="1"/>
</dbReference>
<dbReference type="Pfam" id="PF01370">
    <property type="entry name" value="Epimerase"/>
    <property type="match status" value="1"/>
</dbReference>
<comment type="caution">
    <text evidence="2">The sequence shown here is derived from an EMBL/GenBank/DDBJ whole genome shotgun (WGS) entry which is preliminary data.</text>
</comment>
<dbReference type="InterPro" id="IPR051783">
    <property type="entry name" value="NAD(P)-dependent_oxidoreduct"/>
</dbReference>
<protein>
    <recommendedName>
        <fullName evidence="1">NAD-dependent epimerase/dehydratase domain-containing protein</fullName>
    </recommendedName>
</protein>
<accession>A0A7V8FFG1</accession>
<dbReference type="SUPFAM" id="SSF51735">
    <property type="entry name" value="NAD(P)-binding Rossmann-fold domains"/>
    <property type="match status" value="1"/>
</dbReference>
<proteinExistence type="predicted"/>
<dbReference type="GO" id="GO:0004029">
    <property type="term" value="F:aldehyde dehydrogenase (NAD+) activity"/>
    <property type="evidence" value="ECO:0007669"/>
    <property type="project" value="TreeGrafter"/>
</dbReference>
<dbReference type="GO" id="GO:0005737">
    <property type="term" value="C:cytoplasm"/>
    <property type="evidence" value="ECO:0007669"/>
    <property type="project" value="TreeGrafter"/>
</dbReference>
<dbReference type="Gene3D" id="3.40.50.720">
    <property type="entry name" value="NAD(P)-binding Rossmann-like Domain"/>
    <property type="match status" value="1"/>
</dbReference>
<gene>
    <name evidence="2" type="ORF">GAK31_02063</name>
</gene>
<sequence>MRRVRRCTRRTIDDPASLVAGAAQADAVIHLAFNHDFSRFVASCEEDRGVVGALASALRGSGRPLIVTSGTAIVAGTDGQAAQEDDAVVTLHPRAASEQAAAAAAADGVHVSVMRLAQVHDRVAQGLVTPLIARYRELGKCVYIGDGAQRWPAVPLGDAARLYRLAVEHGRAGAHYHAVAEEGISLRQIAEVLGQRLGLPVESVEADQAGSYFGWLSRFAAHDVPASSAQTQRELAWTPTGPRLLEDLQQLVLDPG</sequence>
<dbReference type="InterPro" id="IPR036291">
    <property type="entry name" value="NAD(P)-bd_dom_sf"/>
</dbReference>
<name>A0A7V8FFG1_STEMA</name>
<dbReference type="AlphaFoldDB" id="A0A7V8FFG1"/>
<dbReference type="Proteomes" id="UP000487117">
    <property type="component" value="Unassembled WGS sequence"/>
</dbReference>
<organism evidence="2 3">
    <name type="scientific">Stenotrophomonas maltophilia</name>
    <name type="common">Pseudomonas maltophilia</name>
    <name type="synonym">Xanthomonas maltophilia</name>
    <dbReference type="NCBI Taxonomy" id="40324"/>
    <lineage>
        <taxon>Bacteria</taxon>
        <taxon>Pseudomonadati</taxon>
        <taxon>Pseudomonadota</taxon>
        <taxon>Gammaproteobacteria</taxon>
        <taxon>Lysobacterales</taxon>
        <taxon>Lysobacteraceae</taxon>
        <taxon>Stenotrophomonas</taxon>
        <taxon>Stenotrophomonas maltophilia group</taxon>
    </lineage>
</organism>
<evidence type="ECO:0000313" key="3">
    <source>
        <dbReference type="Proteomes" id="UP000487117"/>
    </source>
</evidence>
<evidence type="ECO:0000313" key="2">
    <source>
        <dbReference type="EMBL" id="KAF1014576.1"/>
    </source>
</evidence>
<dbReference type="InterPro" id="IPR001509">
    <property type="entry name" value="Epimerase_deHydtase"/>
</dbReference>
<feature type="domain" description="NAD-dependent epimerase/dehydratase" evidence="1">
    <location>
        <begin position="11"/>
        <end position="177"/>
    </location>
</feature>